<keyword evidence="2" id="KW-0732">Signal</keyword>
<feature type="region of interest" description="Disordered" evidence="1">
    <location>
        <begin position="194"/>
        <end position="243"/>
    </location>
</feature>
<feature type="compositionally biased region" description="Polar residues" evidence="1">
    <location>
        <begin position="548"/>
        <end position="560"/>
    </location>
</feature>
<feature type="compositionally biased region" description="Basic and acidic residues" evidence="1">
    <location>
        <begin position="570"/>
        <end position="579"/>
    </location>
</feature>
<feature type="region of interest" description="Disordered" evidence="1">
    <location>
        <begin position="545"/>
        <end position="596"/>
    </location>
</feature>
<dbReference type="EMBL" id="HG529494">
    <property type="protein sequence ID" value="CDI51076.1"/>
    <property type="molecule type" value="Genomic_DNA"/>
</dbReference>
<accession>A0A077QX75</accession>
<evidence type="ECO:0000256" key="1">
    <source>
        <dbReference type="SAM" id="MobiDB-lite"/>
    </source>
</evidence>
<protein>
    <submittedName>
        <fullName evidence="3">Uncharacterized protein</fullName>
    </submittedName>
</protein>
<feature type="compositionally biased region" description="Basic and acidic residues" evidence="1">
    <location>
        <begin position="227"/>
        <end position="240"/>
    </location>
</feature>
<feature type="compositionally biased region" description="Basic and acidic residues" evidence="1">
    <location>
        <begin position="586"/>
        <end position="596"/>
    </location>
</feature>
<feature type="chain" id="PRO_5001722612" evidence="2">
    <location>
        <begin position="25"/>
        <end position="607"/>
    </location>
</feature>
<proteinExistence type="predicted"/>
<evidence type="ECO:0000256" key="2">
    <source>
        <dbReference type="SAM" id="SignalP"/>
    </source>
</evidence>
<name>A0A077QX75_9BASI</name>
<organism evidence="3">
    <name type="scientific">Melanopsichium pennsylvanicum 4</name>
    <dbReference type="NCBI Taxonomy" id="1398559"/>
    <lineage>
        <taxon>Eukaryota</taxon>
        <taxon>Fungi</taxon>
        <taxon>Dikarya</taxon>
        <taxon>Basidiomycota</taxon>
        <taxon>Ustilaginomycotina</taxon>
        <taxon>Ustilaginomycetes</taxon>
        <taxon>Ustilaginales</taxon>
        <taxon>Ustilaginaceae</taxon>
        <taxon>Melanopsichium</taxon>
    </lineage>
</organism>
<feature type="compositionally biased region" description="Low complexity" evidence="1">
    <location>
        <begin position="194"/>
        <end position="206"/>
    </location>
</feature>
<evidence type="ECO:0000313" key="3">
    <source>
        <dbReference type="EMBL" id="CDI51076.1"/>
    </source>
</evidence>
<sequence>MLFNSKLHSALVAMVTLAISSASARPDPVEQHLHARDGNTFSYTKGAQGKLATPVYLGKNQVGSQTILKLTGQDMHTDATASKVPGVDDSKIAVSSSNGSGTGDAIAKGGNKAHCSLGHATANIRRIRYTMTMKLDQDESGTTRMAKTQSERGMVLKATSGLYSTRHPDQGSCAKTLARHGETCANRPYIVPNSIIPKSSSSPDVVAQGKGSSATALGSDPASKAGEGTDAHLHHGESKSNLEIGALKYQSGPYKEKRAAGDMNQPLGLEKVDQRPSLVFKRDATTREPAPDSNKITSAGGARVGTGFGTGFGTGADGNRGYSTDVSRSSSHFEASSPLGLMCIDTVKRDAQVTKVVPTNVRNSAAAPITDDSAPLHFELVRSDSKEGIWNQNIYDQYNNLIDVTHLKLTSNMAFWRAEFYCAECKPGHREHKVYYEGVEIEMDESHEHITPEIQCEGEAQSSGVQKKDESRYAGNNKSGVDYKGLIYSVDQVTLGMWDKNGRGGTGSITLGHGRTITGEVPVTDTTPRTQTAFVKDSKTAEGAKSLLTGTDDSKTSNTDVAEEAAGSDPSKKKQEDIGKGQAGDASKKPETHIKRDVVVETDGLIF</sequence>
<dbReference type="AlphaFoldDB" id="A0A077QX75"/>
<reference evidence="3" key="1">
    <citation type="journal article" date="2014" name="Genome Biol. Evol.">
        <title>Gene Loss Rather Than Gene Gain Is Associated with a Host Jump from Monocots to Dicots in the Smut Fungus Melanopsichium pennsylvanicum.</title>
        <authorList>
            <person name="Sharma R."/>
            <person name="Mishra B."/>
            <person name="Runge F."/>
            <person name="Thines M."/>
        </authorList>
    </citation>
    <scope>NUCLEOTIDE SEQUENCE</scope>
    <source>
        <strain evidence="3">4</strain>
    </source>
</reference>
<feature type="signal peptide" evidence="2">
    <location>
        <begin position="1"/>
        <end position="24"/>
    </location>
</feature>